<evidence type="ECO:0000313" key="2">
    <source>
        <dbReference type="EMBL" id="KAG2240479.1"/>
    </source>
</evidence>
<evidence type="ECO:0000313" key="3">
    <source>
        <dbReference type="Proteomes" id="UP000886595"/>
    </source>
</evidence>
<proteinExistence type="predicted"/>
<keyword evidence="3" id="KW-1185">Reference proteome</keyword>
<accession>A0A8X7TG69</accession>
<protein>
    <recommendedName>
        <fullName evidence="4">F-box/kelch-repeat protein</fullName>
    </recommendedName>
</protein>
<dbReference type="EMBL" id="JAAMPC010001580">
    <property type="protein sequence ID" value="KAG2240479.1"/>
    <property type="molecule type" value="Genomic_DNA"/>
</dbReference>
<feature type="compositionally biased region" description="Basic residues" evidence="1">
    <location>
        <begin position="1"/>
        <end position="10"/>
    </location>
</feature>
<dbReference type="AlphaFoldDB" id="A0A8X7TG69"/>
<dbReference type="SUPFAM" id="SSF117281">
    <property type="entry name" value="Kelch motif"/>
    <property type="match status" value="1"/>
</dbReference>
<feature type="region of interest" description="Disordered" evidence="1">
    <location>
        <begin position="1"/>
        <end position="26"/>
    </location>
</feature>
<dbReference type="Proteomes" id="UP000886595">
    <property type="component" value="Unassembled WGS sequence"/>
</dbReference>
<dbReference type="InterPro" id="IPR015915">
    <property type="entry name" value="Kelch-typ_b-propeller"/>
</dbReference>
<comment type="caution">
    <text evidence="2">The sequence shown here is derived from an EMBL/GenBank/DDBJ whole genome shotgun (WGS) entry which is preliminary data.</text>
</comment>
<name>A0A8X7TG69_BRACI</name>
<dbReference type="OrthoDB" id="45365at2759"/>
<organism evidence="2 3">
    <name type="scientific">Brassica carinata</name>
    <name type="common">Ethiopian mustard</name>
    <name type="synonym">Abyssinian cabbage</name>
    <dbReference type="NCBI Taxonomy" id="52824"/>
    <lineage>
        <taxon>Eukaryota</taxon>
        <taxon>Viridiplantae</taxon>
        <taxon>Streptophyta</taxon>
        <taxon>Embryophyta</taxon>
        <taxon>Tracheophyta</taxon>
        <taxon>Spermatophyta</taxon>
        <taxon>Magnoliopsida</taxon>
        <taxon>eudicotyledons</taxon>
        <taxon>Gunneridae</taxon>
        <taxon>Pentapetalae</taxon>
        <taxon>rosids</taxon>
        <taxon>malvids</taxon>
        <taxon>Brassicales</taxon>
        <taxon>Brassicaceae</taxon>
        <taxon>Brassiceae</taxon>
        <taxon>Brassica</taxon>
    </lineage>
</organism>
<dbReference type="Pfam" id="PF01344">
    <property type="entry name" value="Kelch_1"/>
    <property type="match status" value="1"/>
</dbReference>
<reference evidence="2 3" key="1">
    <citation type="submission" date="2020-02" db="EMBL/GenBank/DDBJ databases">
        <authorList>
            <person name="Ma Q."/>
            <person name="Huang Y."/>
            <person name="Song X."/>
            <person name="Pei D."/>
        </authorList>
    </citation>
    <scope>NUCLEOTIDE SEQUENCE [LARGE SCALE GENOMIC DNA]</scope>
    <source>
        <strain evidence="2">Sxm20200214</strain>
        <tissue evidence="2">Leaf</tissue>
    </source>
</reference>
<dbReference type="Gene3D" id="2.120.10.80">
    <property type="entry name" value="Kelch-type beta propeller"/>
    <property type="match status" value="1"/>
</dbReference>
<evidence type="ECO:0008006" key="4">
    <source>
        <dbReference type="Google" id="ProtNLM"/>
    </source>
</evidence>
<evidence type="ECO:0000256" key="1">
    <source>
        <dbReference type="SAM" id="MobiDB-lite"/>
    </source>
</evidence>
<sequence length="146" mass="16798">MQLKKKKKKPSGYLQHWGPVDDHNEPSSRVSILDCRSNTWREGPSMLVKRNFPHANYNIISTSAGIDGKVHIFGSCNGLAYDTREGRWESVGMEMSSDWVWYSYCVVDNVIYCYDNEGEFKWYDTKLNAVGHNFTCVNLLALFCDL</sequence>
<dbReference type="InterPro" id="IPR006652">
    <property type="entry name" value="Kelch_1"/>
</dbReference>
<gene>
    <name evidence="2" type="ORF">Bca52824_090621</name>
</gene>